<reference evidence="2 3" key="1">
    <citation type="submission" date="2020-08" db="EMBL/GenBank/DDBJ databases">
        <title>Genomic Encyclopedia of Type Strains, Phase IV (KMG-IV): sequencing the most valuable type-strain genomes for metagenomic binning, comparative biology and taxonomic classification.</title>
        <authorList>
            <person name="Goeker M."/>
        </authorList>
    </citation>
    <scope>NUCLEOTIDE SEQUENCE [LARGE SCALE GENOMIC DNA]</scope>
    <source>
        <strain evidence="2 3">DSM 17498</strain>
    </source>
</reference>
<evidence type="ECO:0000256" key="1">
    <source>
        <dbReference type="SAM" id="MobiDB-lite"/>
    </source>
</evidence>
<dbReference type="Proteomes" id="UP000521227">
    <property type="component" value="Unassembled WGS sequence"/>
</dbReference>
<comment type="caution">
    <text evidence="2">The sequence shown here is derived from an EMBL/GenBank/DDBJ whole genome shotgun (WGS) entry which is preliminary data.</text>
</comment>
<organism evidence="2 3">
    <name type="scientific">Afipia massiliensis</name>
    <dbReference type="NCBI Taxonomy" id="211460"/>
    <lineage>
        <taxon>Bacteria</taxon>
        <taxon>Pseudomonadati</taxon>
        <taxon>Pseudomonadota</taxon>
        <taxon>Alphaproteobacteria</taxon>
        <taxon>Hyphomicrobiales</taxon>
        <taxon>Nitrobacteraceae</taxon>
        <taxon>Afipia</taxon>
    </lineage>
</organism>
<name>A0A840MX33_9BRAD</name>
<dbReference type="RefSeq" id="WP_283813987.1">
    <property type="nucleotide sequence ID" value="NZ_JACHIJ010000001.1"/>
</dbReference>
<gene>
    <name evidence="2" type="ORF">HNQ36_000695</name>
</gene>
<evidence type="ECO:0000313" key="2">
    <source>
        <dbReference type="EMBL" id="MBB5050747.1"/>
    </source>
</evidence>
<dbReference type="EMBL" id="JACHIJ010000001">
    <property type="protein sequence ID" value="MBB5050747.1"/>
    <property type="molecule type" value="Genomic_DNA"/>
</dbReference>
<feature type="compositionally biased region" description="Basic and acidic residues" evidence="1">
    <location>
        <begin position="7"/>
        <end position="21"/>
    </location>
</feature>
<proteinExistence type="predicted"/>
<sequence length="44" mass="4801">MTGLEIGHGEKSDHQSDDDAERDFHGTNLLLIACCEKACAIVTR</sequence>
<evidence type="ECO:0000313" key="3">
    <source>
        <dbReference type="Proteomes" id="UP000521227"/>
    </source>
</evidence>
<protein>
    <submittedName>
        <fullName evidence="2">Uncharacterized protein</fullName>
    </submittedName>
</protein>
<accession>A0A840MX33</accession>
<feature type="region of interest" description="Disordered" evidence="1">
    <location>
        <begin position="1"/>
        <end position="21"/>
    </location>
</feature>
<dbReference type="AlphaFoldDB" id="A0A840MX33"/>